<evidence type="ECO:0000313" key="5">
    <source>
        <dbReference type="EMBL" id="KAI1514500.1"/>
    </source>
</evidence>
<evidence type="ECO:0000256" key="2">
    <source>
        <dbReference type="SAM" id="MobiDB-lite"/>
    </source>
</evidence>
<dbReference type="Proteomes" id="UP000249757">
    <property type="component" value="Unassembled WGS sequence"/>
</dbReference>
<keyword evidence="1" id="KW-0677">Repeat</keyword>
<protein>
    <submittedName>
        <fullName evidence="4">Lig, NAD-dependent DNA ligase (Contains BRCT domain type II)</fullName>
    </submittedName>
    <submittedName>
        <fullName evidence="5">Twin BRCT domain containing protein</fullName>
    </submittedName>
</protein>
<feature type="compositionally biased region" description="Polar residues" evidence="2">
    <location>
        <begin position="630"/>
        <end position="657"/>
    </location>
</feature>
<reference evidence="5" key="2">
    <citation type="submission" date="2021-05" db="EMBL/GenBank/DDBJ databases">
        <authorList>
            <person name="Moolhuijzen P.M."/>
            <person name="Moffat C.S."/>
        </authorList>
    </citation>
    <scope>NUCLEOTIDE SEQUENCE</scope>
    <source>
        <strain evidence="5">86-124</strain>
    </source>
</reference>
<dbReference type="InterPro" id="IPR059215">
    <property type="entry name" value="BRCT2_TopBP1-like"/>
</dbReference>
<evidence type="ECO:0000313" key="4">
    <source>
        <dbReference type="EMBL" id="KAF7570578.1"/>
    </source>
</evidence>
<dbReference type="Pfam" id="PF00533">
    <property type="entry name" value="BRCT"/>
    <property type="match status" value="1"/>
</dbReference>
<feature type="domain" description="BRCT" evidence="3">
    <location>
        <begin position="106"/>
        <end position="195"/>
    </location>
</feature>
<dbReference type="SMART" id="SM00292">
    <property type="entry name" value="BRCT"/>
    <property type="match status" value="4"/>
</dbReference>
<dbReference type="OrthoDB" id="251770at2759"/>
<feature type="compositionally biased region" description="Basic and acidic residues" evidence="2">
    <location>
        <begin position="701"/>
        <end position="714"/>
    </location>
</feature>
<organism evidence="4 6">
    <name type="scientific">Pyrenophora tritici-repentis</name>
    <dbReference type="NCBI Taxonomy" id="45151"/>
    <lineage>
        <taxon>Eukaryota</taxon>
        <taxon>Fungi</taxon>
        <taxon>Dikarya</taxon>
        <taxon>Ascomycota</taxon>
        <taxon>Pezizomycotina</taxon>
        <taxon>Dothideomycetes</taxon>
        <taxon>Pleosporomycetidae</taxon>
        <taxon>Pleosporales</taxon>
        <taxon>Pleosporineae</taxon>
        <taxon>Pleosporaceae</taxon>
        <taxon>Pyrenophora</taxon>
    </lineage>
</organism>
<name>A0A834VPF7_9PLEO</name>
<dbReference type="GO" id="GO:0033314">
    <property type="term" value="P:mitotic DNA replication checkpoint signaling"/>
    <property type="evidence" value="ECO:0007669"/>
    <property type="project" value="TreeGrafter"/>
</dbReference>
<feature type="compositionally biased region" description="Acidic residues" evidence="2">
    <location>
        <begin position="681"/>
        <end position="693"/>
    </location>
</feature>
<dbReference type="GO" id="GO:0016874">
    <property type="term" value="F:ligase activity"/>
    <property type="evidence" value="ECO:0007669"/>
    <property type="project" value="UniProtKB-KW"/>
</dbReference>
<accession>A0A834VPF7</accession>
<dbReference type="EMBL" id="NQIK02000005">
    <property type="protein sequence ID" value="KAF7570578.1"/>
    <property type="molecule type" value="Genomic_DNA"/>
</dbReference>
<evidence type="ECO:0000313" key="6">
    <source>
        <dbReference type="Proteomes" id="UP000245464"/>
    </source>
</evidence>
<dbReference type="Gene3D" id="3.40.50.10190">
    <property type="entry name" value="BRCT domain"/>
    <property type="match status" value="4"/>
</dbReference>
<feature type="compositionally biased region" description="Low complexity" evidence="2">
    <location>
        <begin position="671"/>
        <end position="680"/>
    </location>
</feature>
<dbReference type="PANTHER" id="PTHR13561">
    <property type="entry name" value="DNA REPLICATION REGULATOR DPB11-RELATED"/>
    <property type="match status" value="1"/>
</dbReference>
<feature type="domain" description="BRCT" evidence="3">
    <location>
        <begin position="329"/>
        <end position="428"/>
    </location>
</feature>
<dbReference type="CDD" id="cd17723">
    <property type="entry name" value="BRCT_Rad4_rpt4"/>
    <property type="match status" value="1"/>
</dbReference>
<dbReference type="CDD" id="cd17731">
    <property type="entry name" value="BRCT_TopBP1_rpt2_like"/>
    <property type="match status" value="1"/>
</dbReference>
<dbReference type="SUPFAM" id="SSF52113">
    <property type="entry name" value="BRCT domain"/>
    <property type="match status" value="4"/>
</dbReference>
<feature type="domain" description="BRCT" evidence="3">
    <location>
        <begin position="10"/>
        <end position="83"/>
    </location>
</feature>
<comment type="caution">
    <text evidence="4">The sequence shown here is derived from an EMBL/GenBank/DDBJ whole genome shotgun (WGS) entry which is preliminary data.</text>
</comment>
<proteinExistence type="predicted"/>
<feature type="domain" description="BRCT" evidence="3">
    <location>
        <begin position="435"/>
        <end position="525"/>
    </location>
</feature>
<feature type="compositionally biased region" description="Polar residues" evidence="2">
    <location>
        <begin position="543"/>
        <end position="564"/>
    </location>
</feature>
<dbReference type="PROSITE" id="PS50172">
    <property type="entry name" value="BRCT"/>
    <property type="match status" value="4"/>
</dbReference>
<dbReference type="GO" id="GO:0006270">
    <property type="term" value="P:DNA replication initiation"/>
    <property type="evidence" value="ECO:0007669"/>
    <property type="project" value="TreeGrafter"/>
</dbReference>
<dbReference type="InterPro" id="IPR036420">
    <property type="entry name" value="BRCT_dom_sf"/>
</dbReference>
<dbReference type="PANTHER" id="PTHR13561:SF20">
    <property type="entry name" value="DNA TOPOISOMERASE 2-BINDING PROTEIN 1"/>
    <property type="match status" value="1"/>
</dbReference>
<gene>
    <name evidence="5" type="ORF">Ptr86124_007130</name>
    <name evidence="4" type="ORF">PtrM4_105800</name>
</gene>
<reference evidence="4" key="1">
    <citation type="journal article" date="2018" name="BMC Genomics">
        <title>Comparative genomics of the wheat fungal pathogen Pyrenophora tritici-repentis reveals chromosomal variations and genome plasticity.</title>
        <authorList>
            <person name="Moolhuijzen P."/>
            <person name="See P.T."/>
            <person name="Hane J.K."/>
            <person name="Shi G."/>
            <person name="Liu Z."/>
            <person name="Oliver R.P."/>
            <person name="Moffat C.S."/>
        </authorList>
    </citation>
    <scope>NUCLEOTIDE SEQUENCE [LARGE SCALE GENOMIC DNA]</scope>
    <source>
        <strain evidence="4">M4</strain>
    </source>
</reference>
<sequence>MDVNHAGYGTSQLPLAGAILCCTSIAPEQRAQLAAIGAQMGATIKLDLTSDVTHLIVGSTDSPKYRYVAKSRDDVKVLSPEWLEALREVWMTGDDNLDVLALEKDYRMPTFSGLKICLTGFDNPDQRKSIQDKVDANGGEYHGDLTKSVTHLIAATPSGKKYEHALNWGMKIVALEWLEQSLERGMVLEETYYNPTLPVEERGKGAWERRQPASPAPSKRPRDTEGSQALNPFRRKLRRSASTRLGSQSEALWAGITAPSFEKQVDEDGWTEDTLAKQDTTRPSTGTHTPSSPRPSSVHQDDVLADFNNADPVEDPNASIPPQADSPSQHDGIFQGRIVCPHGFDTEKTRILRQHLESNGARVLSASDLDSSSIEDLERGYFIVPHDVEVDLTTLPDRAGSHIPLVTNWWVERCLYGKRLVDPAEDVLSRPFESRTISGFSGLTINSTGFSGIELLHVTKVVTLMGATYDEQLSAKTSVVVCNPPTINTPKLKFATDKRIPAVHAKWLWACLRTGRLQSYAEYQLNKPPPPQKLKQAPRPQDKASTLSISEEQSTKVRQGNQHSAKAVTKPPRQQRPGTLDLALPTDSTPTSTKASVSRHGADDSNLSYNEDGFIVPGIDGSASLPLRETNANTPRRLSTSSNTSKPVSRARSSSAESLIAPARKSKSSRVPTPDSVIPDVDPDSVIPEDAEAADPMLPHEAPKEKGPVDEKDYSSILAQMRANRKAAPAPADPATSKTRKRRQLGRAASTRSNASAGDSSGNLLVDDEEENTVLVEEYQASQTLAWESPGAAKAREQMIRKLGGTVKETSVAVEGIGVVKDAGGEVTTTRTGRKRRG</sequence>
<keyword evidence="7" id="KW-1185">Reference proteome</keyword>
<feature type="compositionally biased region" description="Polar residues" evidence="2">
    <location>
        <begin position="281"/>
        <end position="298"/>
    </location>
</feature>
<reference evidence="5" key="3">
    <citation type="journal article" date="2022" name="bioRxiv">
        <title>A global pangenome for the wheat fungal pathogen Pyrenophora tritici-repentis and prediction of effector protein structural homology.</title>
        <authorList>
            <person name="Moolhuijzen P."/>
            <person name="See P.T."/>
            <person name="Shi G."/>
            <person name="Powell H.R."/>
            <person name="Cockram J."/>
            <person name="Jorgensen L.N."/>
            <person name="Benslimane H."/>
            <person name="Strelkov S.E."/>
            <person name="Turner J."/>
            <person name="Liu Z."/>
            <person name="Moffat C.S."/>
        </authorList>
    </citation>
    <scope>NUCLEOTIDE SEQUENCE</scope>
    <source>
        <strain evidence="5">86-124</strain>
    </source>
</reference>
<evidence type="ECO:0000259" key="3">
    <source>
        <dbReference type="PROSITE" id="PS50172"/>
    </source>
</evidence>
<evidence type="ECO:0000256" key="1">
    <source>
        <dbReference type="ARBA" id="ARBA00022737"/>
    </source>
</evidence>
<feature type="region of interest" description="Disordered" evidence="2">
    <location>
        <begin position="275"/>
        <end position="329"/>
    </location>
</feature>
<keyword evidence="4" id="KW-0436">Ligase</keyword>
<dbReference type="GO" id="GO:0007095">
    <property type="term" value="P:mitotic G2 DNA damage checkpoint signaling"/>
    <property type="evidence" value="ECO:0007669"/>
    <property type="project" value="TreeGrafter"/>
</dbReference>
<dbReference type="Pfam" id="PF12738">
    <property type="entry name" value="PTCB-BRCT"/>
    <property type="match status" value="2"/>
</dbReference>
<feature type="region of interest" description="Disordered" evidence="2">
    <location>
        <begin position="203"/>
        <end position="246"/>
    </location>
</feature>
<dbReference type="InterPro" id="IPR001357">
    <property type="entry name" value="BRCT_dom"/>
</dbReference>
<feature type="compositionally biased region" description="Polar residues" evidence="2">
    <location>
        <begin position="750"/>
        <end position="763"/>
    </location>
</feature>
<reference evidence="7" key="4">
    <citation type="journal article" date="2022" name="Microb. Genom.">
        <title>A global pangenome for the wheat fungal pathogen Pyrenophora tritici-repentis and prediction of effector protein structural homology.</title>
        <authorList>
            <person name="Moolhuijzen P.M."/>
            <person name="See P.T."/>
            <person name="Shi G."/>
            <person name="Powell H.R."/>
            <person name="Cockram J."/>
            <person name="Jorgensen L.N."/>
            <person name="Benslimane H."/>
            <person name="Strelkov S.E."/>
            <person name="Turner J."/>
            <person name="Liu Z."/>
            <person name="Moffat C.S."/>
        </authorList>
    </citation>
    <scope>NUCLEOTIDE SEQUENCE [LARGE SCALE GENOMIC DNA]</scope>
</reference>
<dbReference type="AlphaFoldDB" id="A0A834VPF7"/>
<dbReference type="CDD" id="cd18433">
    <property type="entry name" value="BRCT_Rad4_rpt3"/>
    <property type="match status" value="1"/>
</dbReference>
<evidence type="ECO:0000313" key="7">
    <source>
        <dbReference type="Proteomes" id="UP000249757"/>
    </source>
</evidence>
<dbReference type="EMBL" id="NRDI02000008">
    <property type="protein sequence ID" value="KAI1514500.1"/>
    <property type="molecule type" value="Genomic_DNA"/>
</dbReference>
<feature type="region of interest" description="Disordered" evidence="2">
    <location>
        <begin position="524"/>
        <end position="770"/>
    </location>
</feature>
<dbReference type="Proteomes" id="UP000245464">
    <property type="component" value="Chromosome 5"/>
</dbReference>
<feature type="compositionally biased region" description="Polar residues" evidence="2">
    <location>
        <begin position="586"/>
        <end position="596"/>
    </location>
</feature>